<keyword evidence="5 10" id="KW-0067">ATP-binding</keyword>
<dbReference type="InterPro" id="IPR051046">
    <property type="entry name" value="MurCDEF_CellWall_CoF430Synth"/>
</dbReference>
<dbReference type="GO" id="GO:0005524">
    <property type="term" value="F:ATP binding"/>
    <property type="evidence" value="ECO:0007669"/>
    <property type="project" value="UniProtKB-UniRule"/>
</dbReference>
<dbReference type="AlphaFoldDB" id="F4MN50"/>
<keyword evidence="1 10" id="KW-0963">Cytoplasm</keyword>
<feature type="domain" description="Mur ligase central" evidence="14">
    <location>
        <begin position="96"/>
        <end position="274"/>
    </location>
</feature>
<dbReference type="Gene3D" id="3.40.1390.10">
    <property type="entry name" value="MurE/MurF, N-terminal domain"/>
    <property type="match status" value="1"/>
</dbReference>
<evidence type="ECO:0000259" key="13">
    <source>
        <dbReference type="Pfam" id="PF02875"/>
    </source>
</evidence>
<evidence type="ECO:0000313" key="15">
    <source>
        <dbReference type="EMBL" id="CBL87563.1"/>
    </source>
</evidence>
<comment type="catalytic activity">
    <reaction evidence="10 11">
        <text>D-alanyl-D-alanine + UDP-N-acetyl-alpha-D-muramoyl-L-alanyl-gamma-D-glutamyl-meso-2,6-diaminopimelate + ATP = UDP-N-acetyl-alpha-D-muramoyl-L-alanyl-gamma-D-glutamyl-meso-2,6-diaminopimeloyl-D-alanyl-D-alanine + ADP + phosphate + H(+)</text>
        <dbReference type="Rhea" id="RHEA:28374"/>
        <dbReference type="ChEBI" id="CHEBI:15378"/>
        <dbReference type="ChEBI" id="CHEBI:30616"/>
        <dbReference type="ChEBI" id="CHEBI:43474"/>
        <dbReference type="ChEBI" id="CHEBI:57822"/>
        <dbReference type="ChEBI" id="CHEBI:61386"/>
        <dbReference type="ChEBI" id="CHEBI:83905"/>
        <dbReference type="ChEBI" id="CHEBI:456216"/>
        <dbReference type="EC" id="6.3.2.10"/>
    </reaction>
</comment>
<evidence type="ECO:0000256" key="4">
    <source>
        <dbReference type="ARBA" id="ARBA00022741"/>
    </source>
</evidence>
<keyword evidence="9 10" id="KW-0961">Cell wall biogenesis/degradation</keyword>
<feature type="binding site" evidence="10">
    <location>
        <begin position="98"/>
        <end position="104"/>
    </location>
    <ligand>
        <name>ATP</name>
        <dbReference type="ChEBI" id="CHEBI:30616"/>
    </ligand>
</feature>
<gene>
    <name evidence="10 15" type="primary">murF</name>
    <name evidence="15" type="ORF">S18_920_0002</name>
</gene>
<dbReference type="InterPro" id="IPR004101">
    <property type="entry name" value="Mur_ligase_C"/>
</dbReference>
<evidence type="ECO:0000256" key="8">
    <source>
        <dbReference type="ARBA" id="ARBA00023306"/>
    </source>
</evidence>
<keyword evidence="8 10" id="KW-0131">Cell cycle</keyword>
<dbReference type="EMBL" id="FQ032828">
    <property type="protein sequence ID" value="CBL87563.1"/>
    <property type="molecule type" value="Genomic_DNA"/>
</dbReference>
<dbReference type="SUPFAM" id="SSF63418">
    <property type="entry name" value="MurE/MurF N-terminal domain"/>
    <property type="match status" value="1"/>
</dbReference>
<reference evidence="15" key="2">
    <citation type="journal article" date="2012" name="Environ. Microbiol.">
        <title>Genomic content of uncultured Bacteroidetes from contrasting oceanic provinces in the North Atlantic Ocean.</title>
        <authorList>
            <person name="Gomez-Pereira P.R."/>
            <person name="Schuler M."/>
            <person name="Fuchs B.M."/>
            <person name="Bennke C."/>
            <person name="Teeling H."/>
            <person name="Waldmann J."/>
            <person name="Richter M."/>
            <person name="Barbe V."/>
            <person name="Bataille E."/>
            <person name="Glockner F.O."/>
            <person name="Amann R."/>
        </authorList>
    </citation>
    <scope>NUCLEOTIDE SEQUENCE</scope>
</reference>
<dbReference type="Pfam" id="PF08245">
    <property type="entry name" value="Mur_ligase_M"/>
    <property type="match status" value="1"/>
</dbReference>
<keyword evidence="6 10" id="KW-0133">Cell shape</keyword>
<dbReference type="GO" id="GO:0071555">
    <property type="term" value="P:cell wall organization"/>
    <property type="evidence" value="ECO:0007669"/>
    <property type="project" value="UniProtKB-KW"/>
</dbReference>
<feature type="domain" description="Mur ligase C-terminal" evidence="13">
    <location>
        <begin position="299"/>
        <end position="375"/>
    </location>
</feature>
<keyword evidence="7 10" id="KW-0573">Peptidoglycan synthesis</keyword>
<proteinExistence type="inferred from homology"/>
<dbReference type="GO" id="GO:0005737">
    <property type="term" value="C:cytoplasm"/>
    <property type="evidence" value="ECO:0007669"/>
    <property type="project" value="UniProtKB-SubCell"/>
</dbReference>
<dbReference type="InterPro" id="IPR036565">
    <property type="entry name" value="Mur-like_cat_sf"/>
</dbReference>
<evidence type="ECO:0000256" key="7">
    <source>
        <dbReference type="ARBA" id="ARBA00022984"/>
    </source>
</evidence>
<reference evidence="15" key="1">
    <citation type="submission" date="2010-05" db="EMBL/GenBank/DDBJ databases">
        <authorList>
            <person name="Genoscope - CEA"/>
        </authorList>
    </citation>
    <scope>NUCLEOTIDE SEQUENCE</scope>
</reference>
<dbReference type="GO" id="GO:0009252">
    <property type="term" value="P:peptidoglycan biosynthetic process"/>
    <property type="evidence" value="ECO:0007669"/>
    <property type="project" value="UniProtKB-UniRule"/>
</dbReference>
<dbReference type="PANTHER" id="PTHR43024:SF1">
    <property type="entry name" value="UDP-N-ACETYLMURAMOYL-TRIPEPTIDE--D-ALANYL-D-ALANINE LIGASE"/>
    <property type="match status" value="1"/>
</dbReference>
<dbReference type="Pfam" id="PF01225">
    <property type="entry name" value="Mur_ligase"/>
    <property type="match status" value="1"/>
</dbReference>
<dbReference type="UniPathway" id="UPA00219"/>
<dbReference type="InterPro" id="IPR036615">
    <property type="entry name" value="Mur_ligase_C_dom_sf"/>
</dbReference>
<keyword evidence="2 10" id="KW-0436">Ligase</keyword>
<evidence type="ECO:0000256" key="10">
    <source>
        <dbReference type="HAMAP-Rule" id="MF_02019"/>
    </source>
</evidence>
<protein>
    <recommendedName>
        <fullName evidence="10 11">UDP-N-acetylmuramoyl-tripeptide--D-alanyl-D-alanine ligase</fullName>
        <ecNumber evidence="10 11">6.3.2.10</ecNumber>
    </recommendedName>
    <alternativeName>
        <fullName evidence="10">D-alanyl-D-alanine-adding enzyme</fullName>
    </alternativeName>
</protein>
<comment type="function">
    <text evidence="10 11">Involved in cell wall formation. Catalyzes the final step in the synthesis of UDP-N-acetylmuramoyl-pentapeptide, the precursor of murein.</text>
</comment>
<dbReference type="SUPFAM" id="SSF53623">
    <property type="entry name" value="MurD-like peptide ligases, catalytic domain"/>
    <property type="match status" value="1"/>
</dbReference>
<dbReference type="InterPro" id="IPR035911">
    <property type="entry name" value="MurE/MurF_N"/>
</dbReference>
<evidence type="ECO:0000256" key="9">
    <source>
        <dbReference type="ARBA" id="ARBA00023316"/>
    </source>
</evidence>
<keyword evidence="3 10" id="KW-0132">Cell division</keyword>
<dbReference type="InterPro" id="IPR013221">
    <property type="entry name" value="Mur_ligase_cen"/>
</dbReference>
<dbReference type="Gene3D" id="3.90.190.20">
    <property type="entry name" value="Mur ligase, C-terminal domain"/>
    <property type="match status" value="1"/>
</dbReference>
<evidence type="ECO:0000259" key="14">
    <source>
        <dbReference type="Pfam" id="PF08245"/>
    </source>
</evidence>
<comment type="pathway">
    <text evidence="10 11">Cell wall biogenesis; peptidoglycan biosynthesis.</text>
</comment>
<dbReference type="InterPro" id="IPR000713">
    <property type="entry name" value="Mur_ligase_N"/>
</dbReference>
<dbReference type="GO" id="GO:0051301">
    <property type="term" value="P:cell division"/>
    <property type="evidence" value="ECO:0007669"/>
    <property type="project" value="UniProtKB-KW"/>
</dbReference>
<keyword evidence="4 10" id="KW-0547">Nucleotide-binding</keyword>
<dbReference type="GO" id="GO:0008360">
    <property type="term" value="P:regulation of cell shape"/>
    <property type="evidence" value="ECO:0007669"/>
    <property type="project" value="UniProtKB-KW"/>
</dbReference>
<comment type="subcellular location">
    <subcellularLocation>
        <location evidence="10 11">Cytoplasm</location>
    </subcellularLocation>
</comment>
<dbReference type="PANTHER" id="PTHR43024">
    <property type="entry name" value="UDP-N-ACETYLMURAMOYL-TRIPEPTIDE--D-ALANYL-D-ALANINE LIGASE"/>
    <property type="match status" value="1"/>
</dbReference>
<dbReference type="InterPro" id="IPR005863">
    <property type="entry name" value="UDP-N-AcMur_synth"/>
</dbReference>
<dbReference type="HAMAP" id="MF_02019">
    <property type="entry name" value="MurF"/>
    <property type="match status" value="1"/>
</dbReference>
<organism evidence="15">
    <name type="scientific">uncultured Flavobacteriia bacterium</name>
    <dbReference type="NCBI Taxonomy" id="212695"/>
    <lineage>
        <taxon>Bacteria</taxon>
        <taxon>Pseudomonadati</taxon>
        <taxon>Bacteroidota</taxon>
        <taxon>Flavobacteriia</taxon>
        <taxon>environmental samples</taxon>
    </lineage>
</organism>
<accession>F4MN50</accession>
<dbReference type="GO" id="GO:0047480">
    <property type="term" value="F:UDP-N-acetylmuramoyl-tripeptide-D-alanyl-D-alanine ligase activity"/>
    <property type="evidence" value="ECO:0007669"/>
    <property type="project" value="UniProtKB-UniRule"/>
</dbReference>
<evidence type="ECO:0000256" key="1">
    <source>
        <dbReference type="ARBA" id="ARBA00022490"/>
    </source>
</evidence>
<evidence type="ECO:0000256" key="3">
    <source>
        <dbReference type="ARBA" id="ARBA00022618"/>
    </source>
</evidence>
<name>F4MN50_9BACT</name>
<dbReference type="Gene3D" id="3.40.1190.10">
    <property type="entry name" value="Mur-like, catalytic domain"/>
    <property type="match status" value="1"/>
</dbReference>
<evidence type="ECO:0000256" key="5">
    <source>
        <dbReference type="ARBA" id="ARBA00022840"/>
    </source>
</evidence>
<feature type="domain" description="Mur ligase N-terminal catalytic" evidence="12">
    <location>
        <begin position="14"/>
        <end position="85"/>
    </location>
</feature>
<evidence type="ECO:0000256" key="2">
    <source>
        <dbReference type="ARBA" id="ARBA00022598"/>
    </source>
</evidence>
<dbReference type="EC" id="6.3.2.10" evidence="10 11"/>
<evidence type="ECO:0000256" key="11">
    <source>
        <dbReference type="RuleBase" id="RU004136"/>
    </source>
</evidence>
<evidence type="ECO:0000259" key="12">
    <source>
        <dbReference type="Pfam" id="PF01225"/>
    </source>
</evidence>
<evidence type="ECO:0000256" key="6">
    <source>
        <dbReference type="ARBA" id="ARBA00022960"/>
    </source>
</evidence>
<dbReference type="Pfam" id="PF02875">
    <property type="entry name" value="Mur_ligase_C"/>
    <property type="match status" value="1"/>
</dbReference>
<comment type="similarity">
    <text evidence="10">Belongs to the MurCDEF family. MurF subfamily.</text>
</comment>
<dbReference type="SUPFAM" id="SSF53244">
    <property type="entry name" value="MurD-like peptide ligases, peptide-binding domain"/>
    <property type="match status" value="1"/>
</dbReference>
<dbReference type="GO" id="GO:0008766">
    <property type="term" value="F:UDP-N-acetylmuramoylalanyl-D-glutamyl-2,6-diaminopimelate-D-alanyl-D-alanine ligase activity"/>
    <property type="evidence" value="ECO:0007669"/>
    <property type="project" value="RHEA"/>
</dbReference>
<sequence>MSIQDLHELFMKSSGVVTDSRKIKNNCIFFSLQGSNFNGNQFAKSAIENGAMYAVIDEEKYFENKENYIQVDNSLATLQQLANFHRKKVKTKIIGITGSNGKTTTKELINSVLKTHFKTYCTKGNLNNHIGVPLSLLEISENTEFAVIEMGANHIGEIELLSKIAEPNYGYITNFGKAHLEGFGSEEGVIKGKSELYEFLTESSGFIFYNSDDEKQKHILSNYNKKFGFGKEAGDLNYLVKAENPNIVVEVNNKTFKSTLFGNYNIPNVISAISIGIFLGVPVEKVKNGISDYISSNNRSQILKINSNNVILDAYNANPSSMLLAIKAFQNAELENKVLILGDMFELGRDENKFHQEIVDYCNNLDIERVFLVGEIFSKTNYSNKFISSHNYIELSNKKEFKEIKHSSLLIKGSRGIELEKILDYIS</sequence>
<dbReference type="NCBIfam" id="TIGR01143">
    <property type="entry name" value="murF"/>
    <property type="match status" value="1"/>
</dbReference>